<keyword evidence="1" id="KW-1133">Transmembrane helix</keyword>
<reference evidence="2 3" key="1">
    <citation type="submission" date="2019-07" db="EMBL/GenBank/DDBJ databases">
        <title>Draft genome for Aliikangiella sp. M105.</title>
        <authorList>
            <person name="Wang G."/>
        </authorList>
    </citation>
    <scope>NUCLEOTIDE SEQUENCE [LARGE SCALE GENOMIC DNA]</scope>
    <source>
        <strain evidence="2 3">M105</strain>
    </source>
</reference>
<accession>A0A545U623</accession>
<dbReference type="EMBL" id="VIKS01000013">
    <property type="protein sequence ID" value="TQV84921.1"/>
    <property type="molecule type" value="Genomic_DNA"/>
</dbReference>
<comment type="caution">
    <text evidence="2">The sequence shown here is derived from an EMBL/GenBank/DDBJ whole genome shotgun (WGS) entry which is preliminary data.</text>
</comment>
<keyword evidence="1" id="KW-0812">Transmembrane</keyword>
<evidence type="ECO:0000313" key="3">
    <source>
        <dbReference type="Proteomes" id="UP000315439"/>
    </source>
</evidence>
<dbReference type="Proteomes" id="UP000315439">
    <property type="component" value="Unassembled WGS sequence"/>
</dbReference>
<evidence type="ECO:0000313" key="2">
    <source>
        <dbReference type="EMBL" id="TQV84921.1"/>
    </source>
</evidence>
<dbReference type="RefSeq" id="WP_142933478.1">
    <property type="nucleotide sequence ID" value="NZ_ML660169.1"/>
</dbReference>
<keyword evidence="1" id="KW-0472">Membrane</keyword>
<keyword evidence="3" id="KW-1185">Reference proteome</keyword>
<dbReference type="AlphaFoldDB" id="A0A545U623"/>
<gene>
    <name evidence="2" type="ORF">FLL46_21230</name>
</gene>
<sequence>MNDNPPVEDQVNQALDDSIENLSPEIRRRLNQARIDAVAQKQKSRPLWKLASAFSFLLAITLGWQFWSAPNEEPMESFAEVYQEDPELLEELEFVYWMAEENGR</sequence>
<feature type="transmembrane region" description="Helical" evidence="1">
    <location>
        <begin position="47"/>
        <end position="67"/>
    </location>
</feature>
<name>A0A545U623_9GAMM</name>
<dbReference type="InterPro" id="IPR022064">
    <property type="entry name" value="DUF3619"/>
</dbReference>
<dbReference type="OrthoDB" id="6198746at2"/>
<protein>
    <submittedName>
        <fullName evidence="2">DUF3619 family protein</fullName>
    </submittedName>
</protein>
<dbReference type="Pfam" id="PF12279">
    <property type="entry name" value="DUF3619"/>
    <property type="match status" value="1"/>
</dbReference>
<evidence type="ECO:0000256" key="1">
    <source>
        <dbReference type="SAM" id="Phobius"/>
    </source>
</evidence>
<organism evidence="2 3">
    <name type="scientific">Aliikangiella coralliicola</name>
    <dbReference type="NCBI Taxonomy" id="2592383"/>
    <lineage>
        <taxon>Bacteria</taxon>
        <taxon>Pseudomonadati</taxon>
        <taxon>Pseudomonadota</taxon>
        <taxon>Gammaproteobacteria</taxon>
        <taxon>Oceanospirillales</taxon>
        <taxon>Pleioneaceae</taxon>
        <taxon>Aliikangiella</taxon>
    </lineage>
</organism>
<proteinExistence type="predicted"/>